<comment type="similarity">
    <text evidence="5">Belongs to the plant organ size related (OSR) protein family.</text>
</comment>
<dbReference type="Proteomes" id="UP001180020">
    <property type="component" value="Unassembled WGS sequence"/>
</dbReference>
<keyword evidence="16" id="KW-1185">Reference proteome</keyword>
<dbReference type="GO" id="GO:0005783">
    <property type="term" value="C:endoplasmic reticulum"/>
    <property type="evidence" value="ECO:0007669"/>
    <property type="project" value="UniProtKB-SubCell"/>
</dbReference>
<name>A0AAV9CGW4_ACOCL</name>
<dbReference type="EMBL" id="JAUJYO010000019">
    <property type="protein sequence ID" value="KAK1287493.1"/>
    <property type="molecule type" value="Genomic_DNA"/>
</dbReference>
<sequence length="230" mass="25859">MEAEVRRCLIPAKLWSIWLTKNAVLFRGQRIKIQEGVEAFKEVVWWDPRYNLFSININIIKVSRSKRVLRLSKKLYGGIPDIISSESTSSKILNDKIYNQKVFSNLIQKLGQTLLMSMSIESVVGRGGRVTVSMAGDSSRGQKRRTKQQQQQKQRQLMRNGTVKKAYFGMESLLVLLCLTASLLLLPLVLPPLPPPPFLLLFLPIGILVSLLVMVLMASDIRGISSSSCS</sequence>
<evidence type="ECO:0000313" key="15">
    <source>
        <dbReference type="EMBL" id="KAK1287493.1"/>
    </source>
</evidence>
<reference evidence="15" key="2">
    <citation type="submission" date="2023-06" db="EMBL/GenBank/DDBJ databases">
        <authorList>
            <person name="Ma L."/>
            <person name="Liu K.-W."/>
            <person name="Li Z."/>
            <person name="Hsiao Y.-Y."/>
            <person name="Qi Y."/>
            <person name="Fu T."/>
            <person name="Tang G."/>
            <person name="Zhang D."/>
            <person name="Sun W.-H."/>
            <person name="Liu D.-K."/>
            <person name="Li Y."/>
            <person name="Chen G.-Z."/>
            <person name="Liu X.-D."/>
            <person name="Liao X.-Y."/>
            <person name="Jiang Y.-T."/>
            <person name="Yu X."/>
            <person name="Hao Y."/>
            <person name="Huang J."/>
            <person name="Zhao X.-W."/>
            <person name="Ke S."/>
            <person name="Chen Y.-Y."/>
            <person name="Wu W.-L."/>
            <person name="Hsu J.-L."/>
            <person name="Lin Y.-F."/>
            <person name="Huang M.-D."/>
            <person name="Li C.-Y."/>
            <person name="Huang L."/>
            <person name="Wang Z.-W."/>
            <person name="Zhao X."/>
            <person name="Zhong W.-Y."/>
            <person name="Peng D.-H."/>
            <person name="Ahmad S."/>
            <person name="Lan S."/>
            <person name="Zhang J.-S."/>
            <person name="Tsai W.-C."/>
            <person name="Van De Peer Y."/>
            <person name="Liu Z.-J."/>
        </authorList>
    </citation>
    <scope>NUCLEOTIDE SEQUENCE</scope>
    <source>
        <strain evidence="15">CP</strain>
        <tissue evidence="15">Leaves</tissue>
    </source>
</reference>
<keyword evidence="12" id="KW-0539">Nucleus</keyword>
<evidence type="ECO:0000256" key="1">
    <source>
        <dbReference type="ARBA" id="ARBA00004123"/>
    </source>
</evidence>
<evidence type="ECO:0000256" key="7">
    <source>
        <dbReference type="ARBA" id="ARBA00022490"/>
    </source>
</evidence>
<keyword evidence="9" id="KW-0256">Endoplasmic reticulum</keyword>
<keyword evidence="10 14" id="KW-1133">Transmembrane helix</keyword>
<dbReference type="InterPro" id="IPR037468">
    <property type="entry name" value="ARGOS/ARL/OSR1"/>
</dbReference>
<evidence type="ECO:0000256" key="9">
    <source>
        <dbReference type="ARBA" id="ARBA00022824"/>
    </source>
</evidence>
<keyword evidence="8 14" id="KW-0812">Transmembrane</keyword>
<dbReference type="GO" id="GO:0009725">
    <property type="term" value="P:response to hormone"/>
    <property type="evidence" value="ECO:0007669"/>
    <property type="project" value="UniProtKB-ARBA"/>
</dbReference>
<evidence type="ECO:0000256" key="10">
    <source>
        <dbReference type="ARBA" id="ARBA00022989"/>
    </source>
</evidence>
<dbReference type="PANTHER" id="PTHR36023">
    <property type="entry name" value="ARGOS-LIKE PROTEIN"/>
    <property type="match status" value="1"/>
</dbReference>
<evidence type="ECO:0000256" key="6">
    <source>
        <dbReference type="ARBA" id="ARBA00022473"/>
    </source>
</evidence>
<evidence type="ECO:0000256" key="2">
    <source>
        <dbReference type="ARBA" id="ARBA00004141"/>
    </source>
</evidence>
<evidence type="ECO:0000256" key="12">
    <source>
        <dbReference type="ARBA" id="ARBA00023242"/>
    </source>
</evidence>
<dbReference type="PANTHER" id="PTHR36023:SF3">
    <property type="entry name" value="ARGOS-LIKE PROTEIN"/>
    <property type="match status" value="1"/>
</dbReference>
<dbReference type="GO" id="GO:0046622">
    <property type="term" value="P:positive regulation of organ growth"/>
    <property type="evidence" value="ECO:0007669"/>
    <property type="project" value="InterPro"/>
</dbReference>
<evidence type="ECO:0000256" key="8">
    <source>
        <dbReference type="ARBA" id="ARBA00022692"/>
    </source>
</evidence>
<protein>
    <submittedName>
        <fullName evidence="15">Uncharacterized protein</fullName>
    </submittedName>
</protein>
<reference evidence="15" key="1">
    <citation type="journal article" date="2023" name="Nat. Commun.">
        <title>Diploid and tetraploid genomes of Acorus and the evolution of monocots.</title>
        <authorList>
            <person name="Ma L."/>
            <person name="Liu K.W."/>
            <person name="Li Z."/>
            <person name="Hsiao Y.Y."/>
            <person name="Qi Y."/>
            <person name="Fu T."/>
            <person name="Tang G.D."/>
            <person name="Zhang D."/>
            <person name="Sun W.H."/>
            <person name="Liu D.K."/>
            <person name="Li Y."/>
            <person name="Chen G.Z."/>
            <person name="Liu X.D."/>
            <person name="Liao X.Y."/>
            <person name="Jiang Y.T."/>
            <person name="Yu X."/>
            <person name="Hao Y."/>
            <person name="Huang J."/>
            <person name="Zhao X.W."/>
            <person name="Ke S."/>
            <person name="Chen Y.Y."/>
            <person name="Wu W.L."/>
            <person name="Hsu J.L."/>
            <person name="Lin Y.F."/>
            <person name="Huang M.D."/>
            <person name="Li C.Y."/>
            <person name="Huang L."/>
            <person name="Wang Z.W."/>
            <person name="Zhao X."/>
            <person name="Zhong W.Y."/>
            <person name="Peng D.H."/>
            <person name="Ahmad S."/>
            <person name="Lan S."/>
            <person name="Zhang J.S."/>
            <person name="Tsai W.C."/>
            <person name="Van de Peer Y."/>
            <person name="Liu Z.J."/>
        </authorList>
    </citation>
    <scope>NUCLEOTIDE SEQUENCE</scope>
    <source>
        <strain evidence="15">CP</strain>
    </source>
</reference>
<keyword evidence="11 14" id="KW-0472">Membrane</keyword>
<dbReference type="GO" id="GO:0005634">
    <property type="term" value="C:nucleus"/>
    <property type="evidence" value="ECO:0007669"/>
    <property type="project" value="UniProtKB-SubCell"/>
</dbReference>
<evidence type="ECO:0000256" key="4">
    <source>
        <dbReference type="ARBA" id="ARBA00004496"/>
    </source>
</evidence>
<evidence type="ECO:0000256" key="11">
    <source>
        <dbReference type="ARBA" id="ARBA00023136"/>
    </source>
</evidence>
<evidence type="ECO:0000256" key="14">
    <source>
        <dbReference type="SAM" id="Phobius"/>
    </source>
</evidence>
<evidence type="ECO:0000256" key="13">
    <source>
        <dbReference type="SAM" id="MobiDB-lite"/>
    </source>
</evidence>
<evidence type="ECO:0000256" key="3">
    <source>
        <dbReference type="ARBA" id="ARBA00004240"/>
    </source>
</evidence>
<feature type="transmembrane region" description="Helical" evidence="14">
    <location>
        <begin position="198"/>
        <end position="218"/>
    </location>
</feature>
<proteinExistence type="inferred from homology"/>
<evidence type="ECO:0000313" key="16">
    <source>
        <dbReference type="Proteomes" id="UP001180020"/>
    </source>
</evidence>
<gene>
    <name evidence="15" type="ORF">QJS10_CPB19g00776</name>
</gene>
<dbReference type="AlphaFoldDB" id="A0AAV9CGW4"/>
<evidence type="ECO:0000256" key="5">
    <source>
        <dbReference type="ARBA" id="ARBA00006891"/>
    </source>
</evidence>
<feature type="region of interest" description="Disordered" evidence="13">
    <location>
        <begin position="133"/>
        <end position="157"/>
    </location>
</feature>
<dbReference type="GO" id="GO:0016020">
    <property type="term" value="C:membrane"/>
    <property type="evidence" value="ECO:0007669"/>
    <property type="project" value="UniProtKB-SubCell"/>
</dbReference>
<comment type="caution">
    <text evidence="15">The sequence shown here is derived from an EMBL/GenBank/DDBJ whole genome shotgun (WGS) entry which is preliminary data.</text>
</comment>
<keyword evidence="6" id="KW-0217">Developmental protein</keyword>
<accession>A0AAV9CGW4</accession>
<feature type="transmembrane region" description="Helical" evidence="14">
    <location>
        <begin position="166"/>
        <end position="186"/>
    </location>
</feature>
<keyword evidence="7" id="KW-0963">Cytoplasm</keyword>
<comment type="subcellular location">
    <subcellularLocation>
        <location evidence="4">Cytoplasm</location>
    </subcellularLocation>
    <subcellularLocation>
        <location evidence="3">Endoplasmic reticulum</location>
    </subcellularLocation>
    <subcellularLocation>
        <location evidence="2">Membrane</location>
        <topology evidence="2">Multi-pass membrane protein</topology>
    </subcellularLocation>
    <subcellularLocation>
        <location evidence="1">Nucleus</location>
    </subcellularLocation>
</comment>
<organism evidence="15 16">
    <name type="scientific">Acorus calamus</name>
    <name type="common">Sweet flag</name>
    <dbReference type="NCBI Taxonomy" id="4465"/>
    <lineage>
        <taxon>Eukaryota</taxon>
        <taxon>Viridiplantae</taxon>
        <taxon>Streptophyta</taxon>
        <taxon>Embryophyta</taxon>
        <taxon>Tracheophyta</taxon>
        <taxon>Spermatophyta</taxon>
        <taxon>Magnoliopsida</taxon>
        <taxon>Liliopsida</taxon>
        <taxon>Acoraceae</taxon>
        <taxon>Acorus</taxon>
    </lineage>
</organism>